<sequence length="66" mass="7638">MNLNTVDVLKKKILDSQEMVRDYEKHSKKIRDTEVALAFKEFAEESGMQATKLQDLLKKHESQGSK</sequence>
<dbReference type="AlphaFoldDB" id="K0AXT4"/>
<protein>
    <submittedName>
        <fullName evidence="1">Uncharacterized protein</fullName>
    </submittedName>
</protein>
<keyword evidence="2" id="KW-1185">Reference proteome</keyword>
<proteinExistence type="predicted"/>
<dbReference type="RefSeq" id="WP_014967131.1">
    <property type="nucleotide sequence ID" value="NC_018664.1"/>
</dbReference>
<dbReference type="STRING" id="1128398.Curi_c09780"/>
<reference evidence="1 2" key="1">
    <citation type="journal article" date="2012" name="PLoS ONE">
        <title>The purine-utilizing bacterium Clostridium acidurici 9a: a genome-guided metabolic reconsideration.</title>
        <authorList>
            <person name="Hartwich K."/>
            <person name="Poehlein A."/>
            <person name="Daniel R."/>
        </authorList>
    </citation>
    <scope>NUCLEOTIDE SEQUENCE [LARGE SCALE GENOMIC DNA]</scope>
    <source>
        <strain evidence="2">ATCC 7906 / DSM 604 / BCRC 14475 / CIP 104303 / KCTC 5404 / NCIMB 10678 / 9a</strain>
    </source>
</reference>
<accession>K0AXT4</accession>
<organism evidence="1 2">
    <name type="scientific">Gottschalkia acidurici (strain ATCC 7906 / DSM 604 / BCRC 14475 / CIP 104303 / KCTC 5404 / NCIMB 10678 / 9a)</name>
    <name type="common">Clostridium acidurici</name>
    <dbReference type="NCBI Taxonomy" id="1128398"/>
    <lineage>
        <taxon>Bacteria</taxon>
        <taxon>Bacillati</taxon>
        <taxon>Bacillota</taxon>
        <taxon>Tissierellia</taxon>
        <taxon>Tissierellales</taxon>
        <taxon>Gottschalkiaceae</taxon>
        <taxon>Gottschalkia</taxon>
    </lineage>
</organism>
<evidence type="ECO:0000313" key="1">
    <source>
        <dbReference type="EMBL" id="AFS77994.1"/>
    </source>
</evidence>
<dbReference type="KEGG" id="cad:Curi_c09780"/>
<gene>
    <name evidence="1" type="ordered locus">Curi_c09780</name>
</gene>
<dbReference type="Proteomes" id="UP000006094">
    <property type="component" value="Chromosome"/>
</dbReference>
<dbReference type="eggNOG" id="ENOG5033ETM">
    <property type="taxonomic scope" value="Bacteria"/>
</dbReference>
<dbReference type="HOGENOM" id="CLU_202400_0_0_9"/>
<name>K0AXT4_GOTA9</name>
<dbReference type="OrthoDB" id="1707909at2"/>
<dbReference type="EMBL" id="CP003326">
    <property type="protein sequence ID" value="AFS77994.1"/>
    <property type="molecule type" value="Genomic_DNA"/>
</dbReference>
<evidence type="ECO:0000313" key="2">
    <source>
        <dbReference type="Proteomes" id="UP000006094"/>
    </source>
</evidence>